<proteinExistence type="predicted"/>
<gene>
    <name evidence="4" type="ORF">H9758_00735</name>
</gene>
<keyword evidence="3" id="KW-0732">Signal</keyword>
<feature type="compositionally biased region" description="Acidic residues" evidence="1">
    <location>
        <begin position="480"/>
        <end position="503"/>
    </location>
</feature>
<name>A0A9D2NKL0_9FIRM</name>
<evidence type="ECO:0000256" key="1">
    <source>
        <dbReference type="SAM" id="MobiDB-lite"/>
    </source>
</evidence>
<keyword evidence="2" id="KW-1133">Transmembrane helix</keyword>
<organism evidence="4 5">
    <name type="scientific">Candidatus Mediterraneibacter faecipullorum</name>
    <dbReference type="NCBI Taxonomy" id="2838670"/>
    <lineage>
        <taxon>Bacteria</taxon>
        <taxon>Bacillati</taxon>
        <taxon>Bacillota</taxon>
        <taxon>Clostridia</taxon>
        <taxon>Lachnospirales</taxon>
        <taxon>Lachnospiraceae</taxon>
        <taxon>Mediterraneibacter</taxon>
    </lineage>
</organism>
<evidence type="ECO:0000256" key="3">
    <source>
        <dbReference type="SAM" id="SignalP"/>
    </source>
</evidence>
<keyword evidence="2" id="KW-0812">Transmembrane</keyword>
<dbReference type="Proteomes" id="UP000823890">
    <property type="component" value="Unassembled WGS sequence"/>
</dbReference>
<evidence type="ECO:0008006" key="6">
    <source>
        <dbReference type="Google" id="ProtNLM"/>
    </source>
</evidence>
<accession>A0A9D2NKL0</accession>
<protein>
    <recommendedName>
        <fullName evidence="6">Gram-positive cocci surface proteins LPxTG domain-containing protein</fullName>
    </recommendedName>
</protein>
<feature type="chain" id="PRO_5038844121" description="Gram-positive cocci surface proteins LPxTG domain-containing protein" evidence="3">
    <location>
        <begin position="28"/>
        <end position="565"/>
    </location>
</feature>
<reference evidence="4" key="2">
    <citation type="submission" date="2021-04" db="EMBL/GenBank/DDBJ databases">
        <authorList>
            <person name="Gilroy R."/>
        </authorList>
    </citation>
    <scope>NUCLEOTIDE SEQUENCE</scope>
    <source>
        <strain evidence="4">ChiW19-954</strain>
    </source>
</reference>
<evidence type="ECO:0000313" key="5">
    <source>
        <dbReference type="Proteomes" id="UP000823890"/>
    </source>
</evidence>
<evidence type="ECO:0000313" key="4">
    <source>
        <dbReference type="EMBL" id="HJC33101.1"/>
    </source>
</evidence>
<feature type="compositionally biased region" description="Basic and acidic residues" evidence="1">
    <location>
        <begin position="517"/>
        <end position="526"/>
    </location>
</feature>
<dbReference type="AlphaFoldDB" id="A0A9D2NKL0"/>
<feature type="transmembrane region" description="Helical" evidence="2">
    <location>
        <begin position="541"/>
        <end position="559"/>
    </location>
</feature>
<feature type="signal peptide" evidence="3">
    <location>
        <begin position="1"/>
        <end position="27"/>
    </location>
</feature>
<feature type="region of interest" description="Disordered" evidence="1">
    <location>
        <begin position="474"/>
        <end position="537"/>
    </location>
</feature>
<sequence length="565" mass="61679">MRTKKMKTAALIFALALTVVPCSGAMAAGTDENVVADIPSVQEEAAPVQADTVPAQADTVPAQADTAGKLVGTRYDGGQLYENELIDMIRNADGDVKIQMMQYGLSIPASALNQAREQEKKLIIEIFQPGNDAAMFNSRWVYDPSTVYWTPDLESYPLGVMVDPDTPYHSSHPDAASNPISGAIRGISGDEPVEWAVYSIPTAEGENGQAGYTIPGFYVEIAHWGEFDGMEEMPVYTYDEENNRLFNHAYAVRGDDAVVSDSIVWHTVRINNPMWGTNYAVLSEEHNFLPVEEIEAQIADDSISAVDVQMVSCFLDKQCVVPAGMLDKLKVSGKTLSLTSPGVESQPTYSWHFDGSQITDTMDIDLHIRLYYSGEEGAPVTIPQGITATLLDFTHSGPLPKGTSVSMTASEEMQNGYLYYVNEENGTFEYIGRTSWERENEYFGTLTISGITHCSYYLVTAQELTGDNVVIPEEPVAPVDPEEPVVPEDPEEPVPPVDPEDTDDKQPIDTEQTQDQDENKLQEDKSPQTVEAVKTGDSASVLPVAAAVVLSLAVVLVLLKKKVTA</sequence>
<comment type="caution">
    <text evidence="4">The sequence shown here is derived from an EMBL/GenBank/DDBJ whole genome shotgun (WGS) entry which is preliminary data.</text>
</comment>
<dbReference type="EMBL" id="DWWO01000006">
    <property type="protein sequence ID" value="HJC33101.1"/>
    <property type="molecule type" value="Genomic_DNA"/>
</dbReference>
<reference evidence="4" key="1">
    <citation type="journal article" date="2021" name="PeerJ">
        <title>Extensive microbial diversity within the chicken gut microbiome revealed by metagenomics and culture.</title>
        <authorList>
            <person name="Gilroy R."/>
            <person name="Ravi A."/>
            <person name="Getino M."/>
            <person name="Pursley I."/>
            <person name="Horton D.L."/>
            <person name="Alikhan N.F."/>
            <person name="Baker D."/>
            <person name="Gharbi K."/>
            <person name="Hall N."/>
            <person name="Watson M."/>
            <person name="Adriaenssens E.M."/>
            <person name="Foster-Nyarko E."/>
            <person name="Jarju S."/>
            <person name="Secka A."/>
            <person name="Antonio M."/>
            <person name="Oren A."/>
            <person name="Chaudhuri R.R."/>
            <person name="La Ragione R."/>
            <person name="Hildebrand F."/>
            <person name="Pallen M.J."/>
        </authorList>
    </citation>
    <scope>NUCLEOTIDE SEQUENCE</scope>
    <source>
        <strain evidence="4">ChiW19-954</strain>
    </source>
</reference>
<keyword evidence="2" id="KW-0472">Membrane</keyword>
<evidence type="ECO:0000256" key="2">
    <source>
        <dbReference type="SAM" id="Phobius"/>
    </source>
</evidence>